<evidence type="ECO:0000313" key="3">
    <source>
        <dbReference type="Proteomes" id="UP000674938"/>
    </source>
</evidence>
<gene>
    <name evidence="2" type="ORF">I6N95_25675</name>
</gene>
<proteinExistence type="predicted"/>
<dbReference type="Proteomes" id="UP000674938">
    <property type="component" value="Unassembled WGS sequence"/>
</dbReference>
<dbReference type="RefSeq" id="WP_209532858.1">
    <property type="nucleotide sequence ID" value="NZ_JAEEGA010000027.1"/>
</dbReference>
<accession>A0A940PI74</accession>
<comment type="caution">
    <text evidence="2">The sequence shown here is derived from an EMBL/GenBank/DDBJ whole genome shotgun (WGS) entry which is preliminary data.</text>
</comment>
<feature type="domain" description="DUF7662" evidence="1">
    <location>
        <begin position="5"/>
        <end position="79"/>
    </location>
</feature>
<organism evidence="2 3">
    <name type="scientific">Vagococcus allomyrinae</name>
    <dbReference type="NCBI Taxonomy" id="2794353"/>
    <lineage>
        <taxon>Bacteria</taxon>
        <taxon>Bacillati</taxon>
        <taxon>Bacillota</taxon>
        <taxon>Bacilli</taxon>
        <taxon>Lactobacillales</taxon>
        <taxon>Enterococcaceae</taxon>
        <taxon>Vagococcus</taxon>
    </lineage>
</organism>
<sequence length="266" mass="30619">MSKYLNLGTFLSKNKKFSVELTFEEINKLLPQGNGLPDTALTNTTWWANNNDGHSQANAWLENHSKVVNIDLEEKKVIFVNTEREPELKDKLFALKDMVDTIADAINKNANKAALFCALAIPDICCQIEYGKSRSSGKDYEKWYDENIFEYEYPNRSEDEKSNGFRKMNQLDGQIIYLIRCKLFHEGSKNHAEVEKALIEKYEAEKRGKKVTLSFNLHAEGDVTGYSWSWDNENFNVSIYISPKSMAENLMWTAEGVLRDYKIIKG</sequence>
<dbReference type="Pfam" id="PF24698">
    <property type="entry name" value="DUF7662"/>
    <property type="match status" value="1"/>
</dbReference>
<reference evidence="2" key="1">
    <citation type="submission" date="2020-12" db="EMBL/GenBank/DDBJ databases">
        <title>Vagococcus allomyrinae sp. nov. and Enterococcus lavae sp. nov., isolated from the larvae of Allomyrina dichotoma.</title>
        <authorList>
            <person name="Lee S.D."/>
        </authorList>
    </citation>
    <scope>NUCLEOTIDE SEQUENCE</scope>
    <source>
        <strain evidence="2">BWB3-3</strain>
    </source>
</reference>
<keyword evidence="3" id="KW-1185">Reference proteome</keyword>
<dbReference type="InterPro" id="IPR056079">
    <property type="entry name" value="DUF7662"/>
</dbReference>
<protein>
    <recommendedName>
        <fullName evidence="1">DUF7662 domain-containing protein</fullName>
    </recommendedName>
</protein>
<evidence type="ECO:0000313" key="2">
    <source>
        <dbReference type="EMBL" id="MBP1044403.1"/>
    </source>
</evidence>
<name>A0A940PI74_9ENTE</name>
<evidence type="ECO:0000259" key="1">
    <source>
        <dbReference type="Pfam" id="PF24698"/>
    </source>
</evidence>
<dbReference type="EMBL" id="JAEEGA010000027">
    <property type="protein sequence ID" value="MBP1044403.1"/>
    <property type="molecule type" value="Genomic_DNA"/>
</dbReference>
<dbReference type="AlphaFoldDB" id="A0A940PI74"/>